<accession>A0AC34Q1Q3</accession>
<dbReference type="WBParaSite" id="JU765_v2.g12110.t1">
    <property type="protein sequence ID" value="JU765_v2.g12110.t1"/>
    <property type="gene ID" value="JU765_v2.g12110"/>
</dbReference>
<organism evidence="1 2">
    <name type="scientific">Panagrolaimus sp. JU765</name>
    <dbReference type="NCBI Taxonomy" id="591449"/>
    <lineage>
        <taxon>Eukaryota</taxon>
        <taxon>Metazoa</taxon>
        <taxon>Ecdysozoa</taxon>
        <taxon>Nematoda</taxon>
        <taxon>Chromadorea</taxon>
        <taxon>Rhabditida</taxon>
        <taxon>Tylenchina</taxon>
        <taxon>Panagrolaimomorpha</taxon>
        <taxon>Panagrolaimoidea</taxon>
        <taxon>Panagrolaimidae</taxon>
        <taxon>Panagrolaimus</taxon>
    </lineage>
</organism>
<proteinExistence type="predicted"/>
<evidence type="ECO:0000313" key="1">
    <source>
        <dbReference type="Proteomes" id="UP000887576"/>
    </source>
</evidence>
<reference evidence="2" key="1">
    <citation type="submission" date="2022-11" db="UniProtKB">
        <authorList>
            <consortium name="WormBaseParasite"/>
        </authorList>
    </citation>
    <scope>IDENTIFICATION</scope>
</reference>
<name>A0AC34Q1Q3_9BILA</name>
<sequence length="482" mass="55435">MENAIVIVLGDIGHSPRTCYHALSLAERNIPVELVGYMESVPHQKIMSNPLITIVPLWSPPRFMSKLPSILSLMIKCFWLSVVLPLTLFFRTSMLASVVMVQNPPGVPTLFFAWIASKLKRGHLIIDWHNYSSSMIRYNYKLDDQKEKGFVKSIISLIAGLIGFFEGFFGRIARWNICVSNGMRDDLRRRWKVKAITTYDRPQSWNILSFDEKKKHEFYMRLLHHPDFNPFLKREPRSIFKYDYGEVVESTLFSYLNVDGTCHLRLNRPLLLISSTSWTEEEDFGILLDALHKYDTVNIRNKCELPDFFVVITGKGPLKQFYLEKIQSKKWNHVTIVTPWLAAEDYPKMLACADLGVSLHASTSGLDLPMKVVDMLGCKVPVLAKQFPTIGELVTPRNGRTFESSQDLYRHFLDLASGFPQKSSALTTLKNQILENGQIDWDCQWNATFWPLLHGLMVDSLNEIQRQQRFADNSNYGETISD</sequence>
<protein>
    <submittedName>
        <fullName evidence="2">Chitobiosyldiphosphodolichol beta-mannosyltransferase</fullName>
    </submittedName>
</protein>
<evidence type="ECO:0000313" key="2">
    <source>
        <dbReference type="WBParaSite" id="JU765_v2.g12110.t1"/>
    </source>
</evidence>
<dbReference type="Proteomes" id="UP000887576">
    <property type="component" value="Unplaced"/>
</dbReference>